<evidence type="ECO:0000313" key="2">
    <source>
        <dbReference type="EMBL" id="WBO22893.1"/>
    </source>
</evidence>
<feature type="compositionally biased region" description="Basic and acidic residues" evidence="1">
    <location>
        <begin position="1"/>
        <end position="15"/>
    </location>
</feature>
<name>A0ABY7NNG7_9SPHN</name>
<dbReference type="Proteomes" id="UP001210865">
    <property type="component" value="Chromosome"/>
</dbReference>
<gene>
    <name evidence="2" type="ORF">PBT88_01735</name>
</gene>
<evidence type="ECO:0000256" key="1">
    <source>
        <dbReference type="SAM" id="MobiDB-lite"/>
    </source>
</evidence>
<protein>
    <submittedName>
        <fullName evidence="2">Uncharacterized protein</fullName>
    </submittedName>
</protein>
<accession>A0ABY7NNG7</accession>
<feature type="region of interest" description="Disordered" evidence="1">
    <location>
        <begin position="1"/>
        <end position="28"/>
    </location>
</feature>
<organism evidence="2 3">
    <name type="scientific">Sphingomonas abietis</name>
    <dbReference type="NCBI Taxonomy" id="3012344"/>
    <lineage>
        <taxon>Bacteria</taxon>
        <taxon>Pseudomonadati</taxon>
        <taxon>Pseudomonadota</taxon>
        <taxon>Alphaproteobacteria</taxon>
        <taxon>Sphingomonadales</taxon>
        <taxon>Sphingomonadaceae</taxon>
        <taxon>Sphingomonas</taxon>
    </lineage>
</organism>
<reference evidence="2 3" key="1">
    <citation type="submission" date="2022-12" db="EMBL/GenBank/DDBJ databases">
        <title>Sphingomonas abieness sp. nov., an endophytic bacterium isolated from Abies koreana.</title>
        <authorList>
            <person name="Jiang L."/>
            <person name="Lee J."/>
        </authorList>
    </citation>
    <scope>NUCLEOTIDE SEQUENCE [LARGE SCALE GENOMIC DNA]</scope>
    <source>
        <strain evidence="3">PAMB 00755</strain>
    </source>
</reference>
<sequence>MADLVGEHRRDRSCDHAPPVATEERLPEPNFECGDMAADRTVGQAEFGRGRCVAACTGGDLEDA</sequence>
<dbReference type="EMBL" id="CP115174">
    <property type="protein sequence ID" value="WBO22893.1"/>
    <property type="molecule type" value="Genomic_DNA"/>
</dbReference>
<evidence type="ECO:0000313" key="3">
    <source>
        <dbReference type="Proteomes" id="UP001210865"/>
    </source>
</evidence>
<keyword evidence="3" id="KW-1185">Reference proteome</keyword>
<proteinExistence type="predicted"/>